<evidence type="ECO:0000313" key="3">
    <source>
        <dbReference type="Proteomes" id="UP001144673"/>
    </source>
</evidence>
<accession>A0A9W8UIG1</accession>
<dbReference type="InterPro" id="IPR016181">
    <property type="entry name" value="Acyl_CoA_acyltransferase"/>
</dbReference>
<dbReference type="PANTHER" id="PTHR42791:SF2">
    <property type="entry name" value="N-ACETYLTRANSFERASE DOMAIN-CONTAINING PROTEIN"/>
    <property type="match status" value="1"/>
</dbReference>
<keyword evidence="3" id="KW-1185">Reference proteome</keyword>
<dbReference type="SUPFAM" id="SSF55729">
    <property type="entry name" value="Acyl-CoA N-acyltransferases (Nat)"/>
    <property type="match status" value="1"/>
</dbReference>
<dbReference type="Proteomes" id="UP001144673">
    <property type="component" value="Chromosome 2"/>
</dbReference>
<dbReference type="Gene3D" id="3.40.630.30">
    <property type="match status" value="1"/>
</dbReference>
<sequence length="284" mass="31004">MPLPITTLRRGPSTYTLRPGLFADVPSFAHVYYDSFSDTRPGASTDNLMDILFGDFRSHPRDTRAVLAAMLAPRLWSLQYRMSALVDDATGQVVGFVCVKRPATEISFYERWLSPQTWLHRLYTVMHSIASFVRPPGAALDTTQAASFTRAFVDLEPQVRCSPRRRAAWYLSIVAVLPGHQGRGLGGAMLRAALDHIDAVGARQPLQTPNDAGSHETEAAAAAAKGEEVDIGGPAVWLTARKGTEGLYRRFGFVKVMDSNKGPLSAWNGGAVMFRGLRGVVDLS</sequence>
<dbReference type="CDD" id="cd04301">
    <property type="entry name" value="NAT_SF"/>
    <property type="match status" value="1"/>
</dbReference>
<dbReference type="Pfam" id="PF00583">
    <property type="entry name" value="Acetyltransf_1"/>
    <property type="match status" value="1"/>
</dbReference>
<evidence type="ECO:0000259" key="1">
    <source>
        <dbReference type="PROSITE" id="PS51186"/>
    </source>
</evidence>
<feature type="domain" description="N-acetyltransferase" evidence="1">
    <location>
        <begin position="80"/>
        <end position="278"/>
    </location>
</feature>
<reference evidence="2" key="1">
    <citation type="journal article" date="2023" name="Access Microbiol">
        <title>De-novo genome assembly for Akanthomyces muscarius, a biocontrol agent of insect agricultural pests.</title>
        <authorList>
            <person name="Erdos Z."/>
            <person name="Studholme D.J."/>
            <person name="Raymond B."/>
            <person name="Sharma M."/>
        </authorList>
    </citation>
    <scope>NUCLEOTIDE SEQUENCE</scope>
    <source>
        <strain evidence="2">Ve6</strain>
    </source>
</reference>
<gene>
    <name evidence="2" type="ORF">LMH87_004780</name>
</gene>
<dbReference type="RefSeq" id="XP_056049619.1">
    <property type="nucleotide sequence ID" value="XM_056196052.1"/>
</dbReference>
<dbReference type="InterPro" id="IPR052523">
    <property type="entry name" value="Trichothecene_AcTrans"/>
</dbReference>
<comment type="caution">
    <text evidence="2">The sequence shown here is derived from an EMBL/GenBank/DDBJ whole genome shotgun (WGS) entry which is preliminary data.</text>
</comment>
<name>A0A9W8UIG1_AKAMU</name>
<dbReference type="PANTHER" id="PTHR42791">
    <property type="entry name" value="GNAT FAMILY ACETYLTRANSFERASE"/>
    <property type="match status" value="1"/>
</dbReference>
<dbReference type="KEGG" id="amus:LMH87_004780"/>
<dbReference type="InterPro" id="IPR000182">
    <property type="entry name" value="GNAT_dom"/>
</dbReference>
<dbReference type="GO" id="GO:0016747">
    <property type="term" value="F:acyltransferase activity, transferring groups other than amino-acyl groups"/>
    <property type="evidence" value="ECO:0007669"/>
    <property type="project" value="InterPro"/>
</dbReference>
<organism evidence="2 3">
    <name type="scientific">Akanthomyces muscarius</name>
    <name type="common">Entomopathogenic fungus</name>
    <name type="synonym">Lecanicillium muscarium</name>
    <dbReference type="NCBI Taxonomy" id="2231603"/>
    <lineage>
        <taxon>Eukaryota</taxon>
        <taxon>Fungi</taxon>
        <taxon>Dikarya</taxon>
        <taxon>Ascomycota</taxon>
        <taxon>Pezizomycotina</taxon>
        <taxon>Sordariomycetes</taxon>
        <taxon>Hypocreomycetidae</taxon>
        <taxon>Hypocreales</taxon>
        <taxon>Cordycipitaceae</taxon>
        <taxon>Akanthomyces</taxon>
    </lineage>
</organism>
<dbReference type="GeneID" id="80891939"/>
<evidence type="ECO:0000313" key="2">
    <source>
        <dbReference type="EMBL" id="KAJ4145949.1"/>
    </source>
</evidence>
<dbReference type="PROSITE" id="PS51186">
    <property type="entry name" value="GNAT"/>
    <property type="match status" value="1"/>
</dbReference>
<dbReference type="AlphaFoldDB" id="A0A9W8UIG1"/>
<dbReference type="EMBL" id="JAJHUN010000011">
    <property type="protein sequence ID" value="KAJ4145949.1"/>
    <property type="molecule type" value="Genomic_DNA"/>
</dbReference>
<proteinExistence type="predicted"/>
<protein>
    <recommendedName>
        <fullName evidence="1">N-acetyltransferase domain-containing protein</fullName>
    </recommendedName>
</protein>